<proteinExistence type="predicted"/>
<dbReference type="Proteomes" id="UP000323300">
    <property type="component" value="Unassembled WGS sequence"/>
</dbReference>
<dbReference type="Gene3D" id="3.90.226.10">
    <property type="entry name" value="2-enoyl-CoA Hydratase, Chain A, domain 1"/>
    <property type="match status" value="2"/>
</dbReference>
<sequence>MRLAGLKWLNDSRLLLAALAAAFLLQFTLIAEAAAKKAEPVLGDIDRPMQFVIVRSSTPACEPLCPEWIWARGEITAATPKAFKRFLKKIGKKRLPVLVSSPGGSVDAAMAIGRLIRERKLDTGVGTAYLTGCAPTEKDCLAKQKKSGVYNGRITLGGAFCNSACPLILAGGVNRIAGSAFVGVHQITTTYYQEKIFYREKYKVVKGKKKVVSKKIVSRKRVGTYNSTDLPKALERQMLAYLKEMGIDKTYFTISQGVPAKDIRQLGPGEMSAMKLTTVSDHAYVFAGLGRCTQHQLSENCIEDLDRAVSTKEPVPAVVSSKTPARVVAPPMRFAVVRSSETGCEPMCPGAISAEAPVLLAQILQGLGGRRLPIVLRSPGGDADAAMALGRVIRQHGLAVALGKTTFSGCGPGEADCHAGEGKEGQFLGRAGQYQNYCASECALVMAGGTRRFATEESLVILRYKGPEPDPALKQRLAEYLIEMGVEKMLLTVALGPVGSDFDPPTLAQMYRMKLATDTRDVDTLTAANTCAVLSGPDSCSSPRTQNGL</sequence>
<dbReference type="SUPFAM" id="SSF52096">
    <property type="entry name" value="ClpP/crotonase"/>
    <property type="match status" value="1"/>
</dbReference>
<keyword evidence="2" id="KW-1185">Reference proteome</keyword>
<evidence type="ECO:0000313" key="2">
    <source>
        <dbReference type="Proteomes" id="UP000323300"/>
    </source>
</evidence>
<dbReference type="InterPro" id="IPR029045">
    <property type="entry name" value="ClpP/crotonase-like_dom_sf"/>
</dbReference>
<name>A0A1I4DPF7_9HYPH</name>
<evidence type="ECO:0000313" key="1">
    <source>
        <dbReference type="EMBL" id="SFK95464.1"/>
    </source>
</evidence>
<gene>
    <name evidence="1" type="ORF">SAMN04488498_1192</name>
</gene>
<organism evidence="1 2">
    <name type="scientific">Neomesorhizobium albiziae</name>
    <dbReference type="NCBI Taxonomy" id="335020"/>
    <lineage>
        <taxon>Bacteria</taxon>
        <taxon>Pseudomonadati</taxon>
        <taxon>Pseudomonadota</taxon>
        <taxon>Alphaproteobacteria</taxon>
        <taxon>Hyphomicrobiales</taxon>
        <taxon>Phyllobacteriaceae</taxon>
        <taxon>Neomesorhizobium</taxon>
    </lineage>
</organism>
<dbReference type="AlphaFoldDB" id="A0A1I4DPF7"/>
<reference evidence="1 2" key="1">
    <citation type="submission" date="2016-10" db="EMBL/GenBank/DDBJ databases">
        <authorList>
            <person name="Varghese N."/>
            <person name="Submissions S."/>
        </authorList>
    </citation>
    <scope>NUCLEOTIDE SEQUENCE [LARGE SCALE GENOMIC DNA]</scope>
    <source>
        <strain evidence="1 2">DSM 21822</strain>
    </source>
</reference>
<protein>
    <submittedName>
        <fullName evidence="1">Uncharacterized protein</fullName>
    </submittedName>
</protein>
<dbReference type="EMBL" id="FOSL01000019">
    <property type="protein sequence ID" value="SFK95464.1"/>
    <property type="molecule type" value="Genomic_DNA"/>
</dbReference>
<accession>A0A1I4DPF7</accession>